<proteinExistence type="predicted"/>
<dbReference type="PROSITE" id="PS51352">
    <property type="entry name" value="THIOREDOXIN_2"/>
    <property type="match status" value="1"/>
</dbReference>
<keyword evidence="3" id="KW-1015">Disulfide bond</keyword>
<name>A0ABP8QKX9_9GAMM</name>
<evidence type="ECO:0000256" key="3">
    <source>
        <dbReference type="ARBA" id="ARBA00023157"/>
    </source>
</evidence>
<reference evidence="8" key="1">
    <citation type="journal article" date="2019" name="Int. J. Syst. Evol. Microbiol.">
        <title>The Global Catalogue of Microorganisms (GCM) 10K type strain sequencing project: providing services to taxonomists for standard genome sequencing and annotation.</title>
        <authorList>
            <consortium name="The Broad Institute Genomics Platform"/>
            <consortium name="The Broad Institute Genome Sequencing Center for Infectious Disease"/>
            <person name="Wu L."/>
            <person name="Ma J."/>
        </authorList>
    </citation>
    <scope>NUCLEOTIDE SEQUENCE [LARGE SCALE GENOMIC DNA]</scope>
    <source>
        <strain evidence="8">JCM 32226</strain>
    </source>
</reference>
<evidence type="ECO:0000259" key="6">
    <source>
        <dbReference type="PROSITE" id="PS51352"/>
    </source>
</evidence>
<dbReference type="PANTHER" id="PTHR13887:SF14">
    <property type="entry name" value="DISULFIDE BOND FORMATION PROTEIN D"/>
    <property type="match status" value="1"/>
</dbReference>
<evidence type="ECO:0000256" key="1">
    <source>
        <dbReference type="ARBA" id="ARBA00022729"/>
    </source>
</evidence>
<evidence type="ECO:0000313" key="7">
    <source>
        <dbReference type="EMBL" id="GAA4502770.1"/>
    </source>
</evidence>
<accession>A0ABP8QKX9</accession>
<organism evidence="7 8">
    <name type="scientific">Pseudaeromonas paramecii</name>
    <dbReference type="NCBI Taxonomy" id="2138166"/>
    <lineage>
        <taxon>Bacteria</taxon>
        <taxon>Pseudomonadati</taxon>
        <taxon>Pseudomonadota</taxon>
        <taxon>Gammaproteobacteria</taxon>
        <taxon>Aeromonadales</taxon>
        <taxon>Aeromonadaceae</taxon>
        <taxon>Pseudaeromonas</taxon>
    </lineage>
</organism>
<dbReference type="CDD" id="cd03023">
    <property type="entry name" value="DsbA_Com1_like"/>
    <property type="match status" value="1"/>
</dbReference>
<evidence type="ECO:0000256" key="5">
    <source>
        <dbReference type="SAM" id="SignalP"/>
    </source>
</evidence>
<evidence type="ECO:0000313" key="8">
    <source>
        <dbReference type="Proteomes" id="UP001501321"/>
    </source>
</evidence>
<dbReference type="SUPFAM" id="SSF52833">
    <property type="entry name" value="Thioredoxin-like"/>
    <property type="match status" value="1"/>
</dbReference>
<evidence type="ECO:0000256" key="2">
    <source>
        <dbReference type="ARBA" id="ARBA00023002"/>
    </source>
</evidence>
<evidence type="ECO:0000256" key="4">
    <source>
        <dbReference type="ARBA" id="ARBA00023284"/>
    </source>
</evidence>
<dbReference type="Gene3D" id="3.40.30.10">
    <property type="entry name" value="Glutaredoxin"/>
    <property type="match status" value="1"/>
</dbReference>
<gene>
    <name evidence="7" type="ORF">GCM10023095_28040</name>
</gene>
<dbReference type="EMBL" id="BAABFC010000022">
    <property type="protein sequence ID" value="GAA4502770.1"/>
    <property type="molecule type" value="Genomic_DNA"/>
</dbReference>
<dbReference type="Proteomes" id="UP001501321">
    <property type="component" value="Unassembled WGS sequence"/>
</dbReference>
<protein>
    <submittedName>
        <fullName evidence="7">DsbA family protein</fullName>
    </submittedName>
</protein>
<dbReference type="InterPro" id="IPR001853">
    <property type="entry name" value="DSBA-like_thioredoxin_dom"/>
</dbReference>
<keyword evidence="4" id="KW-0676">Redox-active center</keyword>
<dbReference type="Pfam" id="PF18312">
    <property type="entry name" value="ScsC_N"/>
    <property type="match status" value="1"/>
</dbReference>
<keyword evidence="8" id="KW-1185">Reference proteome</keyword>
<sequence>MTIKTRLLATALAGLLPLSLTAAPANQAEIEQIVHQYLVNHPEILIEMSDALRAKQQAAQEAEDTRLLKQYAKALYHNPADPSGGPADATLTLVEFIDYNCGYCKRAWPSLNAVIDENPKLRHVYKEFPILSEGSVLAAKAALAVHKVAPKQYLAFHNALMSYQGSIKSEDQLAEVAKSLKLDWSAIKTAMADPAVEKTIQANHQLAQQLGVTGTPAFFVGDQALRGAPRSPDDLQAVIQNAKPL</sequence>
<feature type="domain" description="Thioredoxin" evidence="6">
    <location>
        <begin position="48"/>
        <end position="244"/>
    </location>
</feature>
<keyword evidence="1 5" id="KW-0732">Signal</keyword>
<comment type="caution">
    <text evidence="7">The sequence shown here is derived from an EMBL/GenBank/DDBJ whole genome shotgun (WGS) entry which is preliminary data.</text>
</comment>
<dbReference type="InterPro" id="IPR041205">
    <property type="entry name" value="ScsC_N"/>
</dbReference>
<keyword evidence="2" id="KW-0560">Oxidoreductase</keyword>
<dbReference type="InterPro" id="IPR013766">
    <property type="entry name" value="Thioredoxin_domain"/>
</dbReference>
<feature type="chain" id="PRO_5045198667" evidence="5">
    <location>
        <begin position="23"/>
        <end position="245"/>
    </location>
</feature>
<feature type="signal peptide" evidence="5">
    <location>
        <begin position="1"/>
        <end position="22"/>
    </location>
</feature>
<dbReference type="PANTHER" id="PTHR13887">
    <property type="entry name" value="GLUTATHIONE S-TRANSFERASE KAPPA"/>
    <property type="match status" value="1"/>
</dbReference>
<dbReference type="Pfam" id="PF01323">
    <property type="entry name" value="DSBA"/>
    <property type="match status" value="1"/>
</dbReference>
<dbReference type="InterPro" id="IPR036249">
    <property type="entry name" value="Thioredoxin-like_sf"/>
</dbReference>